<keyword evidence="2" id="KW-1185">Reference proteome</keyword>
<accession>A0ACC0PJ98</accession>
<protein>
    <submittedName>
        <fullName evidence="1">Uncharacterized protein</fullName>
    </submittedName>
</protein>
<gene>
    <name evidence="1" type="ORF">RHMOL_Rhmol03G0290000</name>
</gene>
<evidence type="ECO:0000313" key="1">
    <source>
        <dbReference type="EMBL" id="KAI8565807.1"/>
    </source>
</evidence>
<name>A0ACC0PJ98_RHOML</name>
<proteinExistence type="predicted"/>
<dbReference type="Proteomes" id="UP001062846">
    <property type="component" value="Chromosome 3"/>
</dbReference>
<organism evidence="1 2">
    <name type="scientific">Rhododendron molle</name>
    <name type="common">Chinese azalea</name>
    <name type="synonym">Azalea mollis</name>
    <dbReference type="NCBI Taxonomy" id="49168"/>
    <lineage>
        <taxon>Eukaryota</taxon>
        <taxon>Viridiplantae</taxon>
        <taxon>Streptophyta</taxon>
        <taxon>Embryophyta</taxon>
        <taxon>Tracheophyta</taxon>
        <taxon>Spermatophyta</taxon>
        <taxon>Magnoliopsida</taxon>
        <taxon>eudicotyledons</taxon>
        <taxon>Gunneridae</taxon>
        <taxon>Pentapetalae</taxon>
        <taxon>asterids</taxon>
        <taxon>Ericales</taxon>
        <taxon>Ericaceae</taxon>
        <taxon>Ericoideae</taxon>
        <taxon>Rhodoreae</taxon>
        <taxon>Rhododendron</taxon>
    </lineage>
</organism>
<comment type="caution">
    <text evidence="1">The sequence shown here is derived from an EMBL/GenBank/DDBJ whole genome shotgun (WGS) entry which is preliminary data.</text>
</comment>
<dbReference type="EMBL" id="CM046390">
    <property type="protein sequence ID" value="KAI8565807.1"/>
    <property type="molecule type" value="Genomic_DNA"/>
</dbReference>
<reference evidence="1" key="1">
    <citation type="submission" date="2022-02" db="EMBL/GenBank/DDBJ databases">
        <title>Plant Genome Project.</title>
        <authorList>
            <person name="Zhang R.-G."/>
        </authorList>
    </citation>
    <scope>NUCLEOTIDE SEQUENCE</scope>
    <source>
        <strain evidence="1">AT1</strain>
    </source>
</reference>
<sequence length="141" mass="15526">MDSRKGKGSPKVATPSISSRKTTLVVSAASQDLKVGRKRPAPQAQRRDHWVTSALQESSGRTRRAATTSATPRRRRHASSGEPHVERGTGKVVGTKKEFRTSSSVKVGNKNSGYSEHTVEERFRDVEYLGIERPANCRVLL</sequence>
<evidence type="ECO:0000313" key="2">
    <source>
        <dbReference type="Proteomes" id="UP001062846"/>
    </source>
</evidence>